<dbReference type="PANTHER" id="PTHR12121:SF28">
    <property type="entry name" value="PROTEIN ANGEL HOMOLOG 1"/>
    <property type="match status" value="1"/>
</dbReference>
<dbReference type="Gene3D" id="3.60.10.10">
    <property type="entry name" value="Endonuclease/exonuclease/phosphatase"/>
    <property type="match status" value="1"/>
</dbReference>
<dbReference type="PANTHER" id="PTHR12121">
    <property type="entry name" value="CARBON CATABOLITE REPRESSOR PROTEIN 4"/>
    <property type="match status" value="1"/>
</dbReference>
<name>A0A8D2ZVE5_SCOMX</name>
<dbReference type="Proteomes" id="UP000694558">
    <property type="component" value="Chromosome 17"/>
</dbReference>
<dbReference type="GeneTree" id="ENSGT00940000159057"/>
<dbReference type="InterPro" id="IPR050410">
    <property type="entry name" value="CCR4/nocturin_mRNA_transcr"/>
</dbReference>
<feature type="region of interest" description="Disordered" evidence="1">
    <location>
        <begin position="83"/>
        <end position="129"/>
    </location>
</feature>
<evidence type="ECO:0000256" key="1">
    <source>
        <dbReference type="SAM" id="MobiDB-lite"/>
    </source>
</evidence>
<dbReference type="SUPFAM" id="SSF56219">
    <property type="entry name" value="DNase I-like"/>
    <property type="match status" value="1"/>
</dbReference>
<protein>
    <submittedName>
        <fullName evidence="3">Angel homolog 1 (Drosophila)</fullName>
    </submittedName>
</protein>
<dbReference type="GO" id="GO:0000175">
    <property type="term" value="F:3'-5'-RNA exonuclease activity"/>
    <property type="evidence" value="ECO:0007669"/>
    <property type="project" value="TreeGrafter"/>
</dbReference>
<evidence type="ECO:0000313" key="4">
    <source>
        <dbReference type="Proteomes" id="UP000694558"/>
    </source>
</evidence>
<dbReference type="Pfam" id="PF03372">
    <property type="entry name" value="Exo_endo_phos"/>
    <property type="match status" value="1"/>
</dbReference>
<accession>A0A8D2ZVE5</accession>
<dbReference type="InterPro" id="IPR036691">
    <property type="entry name" value="Endo/exonu/phosph_ase_sf"/>
</dbReference>
<proteinExistence type="predicted"/>
<dbReference type="InterPro" id="IPR005135">
    <property type="entry name" value="Endo/exonuclease/phosphatase"/>
</dbReference>
<gene>
    <name evidence="3" type="primary">angel1</name>
</gene>
<organism evidence="3 4">
    <name type="scientific">Scophthalmus maximus</name>
    <name type="common">Turbot</name>
    <name type="synonym">Psetta maxima</name>
    <dbReference type="NCBI Taxonomy" id="52904"/>
    <lineage>
        <taxon>Eukaryota</taxon>
        <taxon>Metazoa</taxon>
        <taxon>Chordata</taxon>
        <taxon>Craniata</taxon>
        <taxon>Vertebrata</taxon>
        <taxon>Euteleostomi</taxon>
        <taxon>Actinopterygii</taxon>
        <taxon>Neopterygii</taxon>
        <taxon>Teleostei</taxon>
        <taxon>Neoteleostei</taxon>
        <taxon>Acanthomorphata</taxon>
        <taxon>Carangaria</taxon>
        <taxon>Pleuronectiformes</taxon>
        <taxon>Pleuronectoidei</taxon>
        <taxon>Scophthalmidae</taxon>
        <taxon>Scophthalmus</taxon>
    </lineage>
</organism>
<sequence length="781" mass="87282">MTSDLSVPTLGVRMRGSQSSNMIGSLLFYALYPLSRYLTAGRRSEASKKGLPPAVVNGTAVWDGGAVTTRRFSQSQTTLLDQWLSPGGATEGEAKERMKEQSSEKEDTGIGTGEEQPGAALHQGTESDPVKLREMQQDKMEDANEEEDNCEVLHQKQNTEDVTISPTVDVSPEEEALGEQLKCLQTDDGPEESACPLQRQIQMHTLDESVIPAVDDIKKNTRHVQTPLRVEESVTPSDTVNQMPECWDEYCIPPTANEMHDGASSPQLMFVSPLANTQTHLRLSDQHDEQVGWHFPAGPGLAEEVQCLLWQFPAASYYPPTEPTEPFEVMWRVWQEVDESAPVAEPALIPFPYAKASMDFTVMSYNILAQDLLEANQELYVHCPLEVLDWSFRCNLLFEEIMKWAPDILCLQEVQENHYHEQLYPVLCQMGYTCVYKRRTGTKTDGCAICYRSGCFSEVSVSPLEFYRPDSELLNRHNVGIVLLLRPVVTHGSETHARGPLLCVANTHLLFNPRRGEVKLAQLAMMLAEIDSVVKSCKAKGERCNVVFCGDFNSVPHMPLYQLITTGELHYQGLPAWMISGQEDLSYKTHCFRLFAPLWSSSLGITDNCQYRTVNDMFESRSQKSGKCQYRHDFMLGLRYCPDACVRPVDLMLIPGVTDNSPEASWGNQSCDKSFRHTLSHRLHLESVYKHIFPGSGTSEVTTLHSAAGATVDYIFYSPRRSSPSDQRADGDYASEGLKLIGSLALLSEDVLWSLSGLPSHMFPSDHLSLVARFQVDLTAA</sequence>
<evidence type="ECO:0000313" key="3">
    <source>
        <dbReference type="Ensembl" id="ENSSMAP00000008243.2"/>
    </source>
</evidence>
<evidence type="ECO:0000259" key="2">
    <source>
        <dbReference type="Pfam" id="PF03372"/>
    </source>
</evidence>
<reference evidence="3" key="2">
    <citation type="submission" date="2025-08" db="UniProtKB">
        <authorList>
            <consortium name="Ensembl"/>
        </authorList>
    </citation>
    <scope>IDENTIFICATION</scope>
</reference>
<reference evidence="3" key="1">
    <citation type="submission" date="2023-05" db="EMBL/GenBank/DDBJ databases">
        <title>High-quality long-read genome of Scophthalmus maximus.</title>
        <authorList>
            <person name="Lien S."/>
            <person name="Martinez P."/>
        </authorList>
    </citation>
    <scope>NUCLEOTIDE SEQUENCE [LARGE SCALE GENOMIC DNA]</scope>
</reference>
<feature type="domain" description="Endonuclease/exonuclease/phosphatase" evidence="2">
    <location>
        <begin position="363"/>
        <end position="589"/>
    </location>
</feature>
<dbReference type="AlphaFoldDB" id="A0A8D2ZVE5"/>
<feature type="compositionally biased region" description="Basic and acidic residues" evidence="1">
    <location>
        <begin position="92"/>
        <end position="108"/>
    </location>
</feature>
<dbReference type="Ensembl" id="ENSSMAT00000008346.2">
    <property type="protein sequence ID" value="ENSSMAP00000008243.2"/>
    <property type="gene ID" value="ENSSMAG00000005086.2"/>
</dbReference>